<dbReference type="Pfam" id="PF00034">
    <property type="entry name" value="Cytochrom_C"/>
    <property type="match status" value="1"/>
</dbReference>
<dbReference type="Proteomes" id="UP000600774">
    <property type="component" value="Unassembled WGS sequence"/>
</dbReference>
<keyword evidence="2 4" id="KW-0479">Metal-binding</keyword>
<dbReference type="EMBL" id="DUJU01000172">
    <property type="protein sequence ID" value="HIH95303.1"/>
    <property type="molecule type" value="Genomic_DNA"/>
</dbReference>
<comment type="caution">
    <text evidence="6">The sequence shown here is derived from an EMBL/GenBank/DDBJ whole genome shotgun (WGS) entry which is preliminary data.</text>
</comment>
<reference evidence="6" key="1">
    <citation type="journal article" date="2020" name="bioRxiv">
        <title>A rank-normalized archaeal taxonomy based on genome phylogeny resolves widespread incomplete and uneven classifications.</title>
        <authorList>
            <person name="Rinke C."/>
            <person name="Chuvochina M."/>
            <person name="Mussig A.J."/>
            <person name="Chaumeil P.-A."/>
            <person name="Waite D.W."/>
            <person name="Whitman W.B."/>
            <person name="Parks D.H."/>
            <person name="Hugenholtz P."/>
        </authorList>
    </citation>
    <scope>NUCLEOTIDE SEQUENCE</scope>
    <source>
        <strain evidence="6">UBA8876</strain>
    </source>
</reference>
<protein>
    <submittedName>
        <fullName evidence="6">Cytochrome c</fullName>
    </submittedName>
</protein>
<accession>A0A832SBH0</accession>
<evidence type="ECO:0000259" key="5">
    <source>
        <dbReference type="PROSITE" id="PS51007"/>
    </source>
</evidence>
<evidence type="ECO:0000256" key="4">
    <source>
        <dbReference type="PROSITE-ProRule" id="PRU00433"/>
    </source>
</evidence>
<dbReference type="GO" id="GO:0020037">
    <property type="term" value="F:heme binding"/>
    <property type="evidence" value="ECO:0007669"/>
    <property type="project" value="InterPro"/>
</dbReference>
<dbReference type="GO" id="GO:0009055">
    <property type="term" value="F:electron transfer activity"/>
    <property type="evidence" value="ECO:0007669"/>
    <property type="project" value="InterPro"/>
</dbReference>
<gene>
    <name evidence="6" type="ORF">HA338_15175</name>
</gene>
<dbReference type="InterPro" id="IPR036909">
    <property type="entry name" value="Cyt_c-like_dom_sf"/>
</dbReference>
<keyword evidence="3 4" id="KW-0408">Iron</keyword>
<dbReference type="PROSITE" id="PS51007">
    <property type="entry name" value="CYTC"/>
    <property type="match status" value="1"/>
</dbReference>
<keyword evidence="1 4" id="KW-0349">Heme</keyword>
<name>A0A832SBH0_9EURY</name>
<dbReference type="InterPro" id="IPR009056">
    <property type="entry name" value="Cyt_c-like_dom"/>
</dbReference>
<evidence type="ECO:0000313" key="6">
    <source>
        <dbReference type="EMBL" id="HIH95303.1"/>
    </source>
</evidence>
<dbReference type="GO" id="GO:0046872">
    <property type="term" value="F:metal ion binding"/>
    <property type="evidence" value="ECO:0007669"/>
    <property type="project" value="UniProtKB-KW"/>
</dbReference>
<proteinExistence type="predicted"/>
<sequence>MYPGGGMYPGRGMYPGGYPSYNISDFESNGELIYYTGFNESGERIETEYGPHWLYVHGGSCVDCHRTDGRGGYPVMMGYAIPPDIRYETLTSEEHEEEEGHPPYTDETIKRAIREGIDSAGEPLDLTMPRWNMTDKDVNDVVEYLKTL</sequence>
<evidence type="ECO:0000256" key="2">
    <source>
        <dbReference type="ARBA" id="ARBA00022723"/>
    </source>
</evidence>
<organism evidence="6 7">
    <name type="scientific">Methanosarcina acetivorans</name>
    <dbReference type="NCBI Taxonomy" id="2214"/>
    <lineage>
        <taxon>Archaea</taxon>
        <taxon>Methanobacteriati</taxon>
        <taxon>Methanobacteriota</taxon>
        <taxon>Stenosarchaea group</taxon>
        <taxon>Methanomicrobia</taxon>
        <taxon>Methanosarcinales</taxon>
        <taxon>Methanosarcinaceae</taxon>
        <taxon>Methanosarcina</taxon>
    </lineage>
</organism>
<evidence type="ECO:0000313" key="7">
    <source>
        <dbReference type="Proteomes" id="UP000600774"/>
    </source>
</evidence>
<dbReference type="AlphaFoldDB" id="A0A832SBH0"/>
<dbReference type="SUPFAM" id="SSF46626">
    <property type="entry name" value="Cytochrome c"/>
    <property type="match status" value="1"/>
</dbReference>
<evidence type="ECO:0000256" key="3">
    <source>
        <dbReference type="ARBA" id="ARBA00023004"/>
    </source>
</evidence>
<dbReference type="Gene3D" id="1.10.760.10">
    <property type="entry name" value="Cytochrome c-like domain"/>
    <property type="match status" value="1"/>
</dbReference>
<evidence type="ECO:0000256" key="1">
    <source>
        <dbReference type="ARBA" id="ARBA00022617"/>
    </source>
</evidence>
<feature type="domain" description="Cytochrome c" evidence="5">
    <location>
        <begin position="37"/>
        <end position="148"/>
    </location>
</feature>